<dbReference type="InterPro" id="IPR025121">
    <property type="entry name" value="GTPase_HflX_N"/>
</dbReference>
<sequence length="446" mass="50377">MKNTIYENIKQTANPRAILVGLNVNRSESDFERSMDELKELTKAIDIDAVCTVTQALPSPDRSTYIGSGKVEEVRSSLDVFDANIIIFNDTLSPMQLRNLEKALDTEVIDRTGLILQIFARRAKTREARLQVEYAQLQYMLPRLAHMRKALSRQGGGSGRLSNKGSGEKQLELDRRRIEHRMAELRRELDAVEKERVTQRGKRINSGMPRISLVGYTNAGKSTIMNNLLRLYGGDAYDEKQVLEKDMLFATLDTSVRKIAAPGRRPFLLADTVGFISELPHSLVKAFRSTLDEAKFADILLEVIDFSDPEYRYHMDVTKETLTEIGAGDIPVLYVFNKSDVVQEQQKDNSQLVMDVPRMMDDRIYISAKADDSLDTLIEFIEKKLSESEAEYELILPYSEGAVLSSFNERGIVKSTEYLPEGIKIVATLSASDATKYQEFFSCNLG</sequence>
<dbReference type="Gene3D" id="6.10.250.2860">
    <property type="match status" value="1"/>
</dbReference>
<feature type="binding site" evidence="7">
    <location>
        <begin position="215"/>
        <end position="222"/>
    </location>
    <ligand>
        <name>GTP</name>
        <dbReference type="ChEBI" id="CHEBI:37565"/>
    </ligand>
</feature>
<keyword evidence="4 8" id="KW-0460">Magnesium</keyword>
<feature type="domain" description="Hflx-type G" evidence="10">
    <location>
        <begin position="209"/>
        <end position="389"/>
    </location>
</feature>
<comment type="similarity">
    <text evidence="6">Belongs to the TRAFAC class OBG-HflX-like GTPase superfamily. HflX GTPase family.</text>
</comment>
<dbReference type="InterPro" id="IPR032305">
    <property type="entry name" value="GTP-bd_M"/>
</dbReference>
<feature type="binding site" evidence="7">
    <location>
        <begin position="249"/>
        <end position="253"/>
    </location>
    <ligand>
        <name>GTP</name>
        <dbReference type="ChEBI" id="CHEBI:37565"/>
    </ligand>
</feature>
<dbReference type="Pfam" id="PF01926">
    <property type="entry name" value="MMR_HSR1"/>
    <property type="match status" value="1"/>
</dbReference>
<evidence type="ECO:0000259" key="10">
    <source>
        <dbReference type="PROSITE" id="PS51705"/>
    </source>
</evidence>
<comment type="subunit">
    <text evidence="6">Monomer. Associates with the 50S ribosomal subunit.</text>
</comment>
<dbReference type="OrthoDB" id="9812272at2"/>
<dbReference type="HAMAP" id="MF_00900">
    <property type="entry name" value="GTPase_HflX"/>
    <property type="match status" value="1"/>
</dbReference>
<feature type="binding site" evidence="7">
    <location>
        <begin position="367"/>
        <end position="369"/>
    </location>
    <ligand>
        <name>GTP</name>
        <dbReference type="ChEBI" id="CHEBI:37565"/>
    </ligand>
</feature>
<dbReference type="GO" id="GO:0043022">
    <property type="term" value="F:ribosome binding"/>
    <property type="evidence" value="ECO:0007669"/>
    <property type="project" value="TreeGrafter"/>
</dbReference>
<evidence type="ECO:0000256" key="2">
    <source>
        <dbReference type="ARBA" id="ARBA00022723"/>
    </source>
</evidence>
<dbReference type="PANTHER" id="PTHR10229:SF4">
    <property type="entry name" value="GTPASE HFLX"/>
    <property type="match status" value="1"/>
</dbReference>
<dbReference type="SUPFAM" id="SSF52540">
    <property type="entry name" value="P-loop containing nucleoside triphosphate hydrolases"/>
    <property type="match status" value="1"/>
</dbReference>
<dbReference type="Proteomes" id="UP000179284">
    <property type="component" value="Chromosome I"/>
</dbReference>
<comment type="cofactor">
    <cofactor evidence="8">
        <name>Mg(2+)</name>
        <dbReference type="ChEBI" id="CHEBI:18420"/>
    </cofactor>
</comment>
<evidence type="ECO:0000256" key="7">
    <source>
        <dbReference type="PIRSR" id="PIRSR006809-1"/>
    </source>
</evidence>
<feature type="binding site" evidence="8">
    <location>
        <position position="222"/>
    </location>
    <ligand>
        <name>Mg(2+)</name>
        <dbReference type="ChEBI" id="CHEBI:18420"/>
    </ligand>
</feature>
<dbReference type="Pfam" id="PF13167">
    <property type="entry name" value="GTP-bdg_N"/>
    <property type="match status" value="1"/>
</dbReference>
<dbReference type="PIRSF" id="PIRSF006809">
    <property type="entry name" value="GTP-binding_hflX_prd"/>
    <property type="match status" value="1"/>
</dbReference>
<dbReference type="GO" id="GO:0005525">
    <property type="term" value="F:GTP binding"/>
    <property type="evidence" value="ECO:0007669"/>
    <property type="project" value="UniProtKB-UniRule"/>
</dbReference>
<comment type="function">
    <text evidence="6">GTPase that associates with the 50S ribosomal subunit and may have a role during protein synthesis or ribosome biogenesis.</text>
</comment>
<evidence type="ECO:0000256" key="8">
    <source>
        <dbReference type="PIRSR" id="PIRSR006809-2"/>
    </source>
</evidence>
<dbReference type="KEGG" id="bhu:bhn_I0681"/>
<evidence type="ECO:0000256" key="4">
    <source>
        <dbReference type="ARBA" id="ARBA00022842"/>
    </source>
</evidence>
<feature type="binding site" evidence="7">
    <location>
        <begin position="271"/>
        <end position="274"/>
    </location>
    <ligand>
        <name>GTP</name>
        <dbReference type="ChEBI" id="CHEBI:37565"/>
    </ligand>
</feature>
<dbReference type="PANTHER" id="PTHR10229">
    <property type="entry name" value="GTP-BINDING PROTEIN HFLX"/>
    <property type="match status" value="1"/>
</dbReference>
<keyword evidence="1 6" id="KW-0963">Cytoplasm</keyword>
<dbReference type="FunFam" id="3.40.50.11060:FF:000001">
    <property type="entry name" value="GTPase HflX"/>
    <property type="match status" value="1"/>
</dbReference>
<dbReference type="RefSeq" id="WP_083385695.1">
    <property type="nucleotide sequence ID" value="NZ_CP017831.1"/>
</dbReference>
<dbReference type="CDD" id="cd01878">
    <property type="entry name" value="HflX"/>
    <property type="match status" value="1"/>
</dbReference>
<organism evidence="11 12">
    <name type="scientific">Butyrivibrio hungatei</name>
    <dbReference type="NCBI Taxonomy" id="185008"/>
    <lineage>
        <taxon>Bacteria</taxon>
        <taxon>Bacillati</taxon>
        <taxon>Bacillota</taxon>
        <taxon>Clostridia</taxon>
        <taxon>Lachnospirales</taxon>
        <taxon>Lachnospiraceae</taxon>
        <taxon>Butyrivibrio</taxon>
    </lineage>
</organism>
<keyword evidence="12" id="KW-1185">Reference proteome</keyword>
<evidence type="ECO:0000256" key="6">
    <source>
        <dbReference type="HAMAP-Rule" id="MF_00900"/>
    </source>
</evidence>
<dbReference type="Pfam" id="PF16360">
    <property type="entry name" value="GTP-bdg_M"/>
    <property type="match status" value="1"/>
</dbReference>
<dbReference type="EMBL" id="CP017831">
    <property type="protein sequence ID" value="AOZ95715.1"/>
    <property type="molecule type" value="Genomic_DNA"/>
</dbReference>
<dbReference type="GO" id="GO:0005737">
    <property type="term" value="C:cytoplasm"/>
    <property type="evidence" value="ECO:0007669"/>
    <property type="project" value="UniProtKB-SubCell"/>
</dbReference>
<gene>
    <name evidence="6" type="primary">hflX</name>
    <name evidence="11" type="ORF">bhn_I0681</name>
</gene>
<evidence type="ECO:0000256" key="5">
    <source>
        <dbReference type="ARBA" id="ARBA00023134"/>
    </source>
</evidence>
<evidence type="ECO:0000256" key="3">
    <source>
        <dbReference type="ARBA" id="ARBA00022741"/>
    </source>
</evidence>
<protein>
    <recommendedName>
        <fullName evidence="6">GTPase HflX</fullName>
    </recommendedName>
    <alternativeName>
        <fullName evidence="6">GTP-binding protein HflX</fullName>
    </alternativeName>
</protein>
<dbReference type="InterPro" id="IPR030394">
    <property type="entry name" value="G_HFLX_dom"/>
</dbReference>
<evidence type="ECO:0000313" key="12">
    <source>
        <dbReference type="Proteomes" id="UP000179284"/>
    </source>
</evidence>
<keyword evidence="2 8" id="KW-0479">Metal-binding</keyword>
<proteinExistence type="inferred from homology"/>
<dbReference type="InterPro" id="IPR027417">
    <property type="entry name" value="P-loop_NTPase"/>
</dbReference>
<dbReference type="Gene3D" id="3.40.50.300">
    <property type="entry name" value="P-loop containing nucleotide triphosphate hydrolases"/>
    <property type="match status" value="1"/>
</dbReference>
<dbReference type="FunFam" id="3.40.50.300:FF:001198">
    <property type="entry name" value="GTPase HflX"/>
    <property type="match status" value="1"/>
</dbReference>
<feature type="binding site" evidence="7">
    <location>
        <begin position="337"/>
        <end position="340"/>
    </location>
    <ligand>
        <name>GTP</name>
        <dbReference type="ChEBI" id="CHEBI:37565"/>
    </ligand>
</feature>
<comment type="subcellular location">
    <subcellularLocation>
        <location evidence="6">Cytoplasm</location>
    </subcellularLocation>
    <text evidence="6">May associate with membranes.</text>
</comment>
<dbReference type="AlphaFoldDB" id="A0A1D9P0I5"/>
<dbReference type="InterPro" id="IPR042108">
    <property type="entry name" value="GTPase_HflX_N_sf"/>
</dbReference>
<feature type="region of interest" description="Disordered" evidence="9">
    <location>
        <begin position="152"/>
        <end position="172"/>
    </location>
</feature>
<evidence type="ECO:0000256" key="9">
    <source>
        <dbReference type="SAM" id="MobiDB-lite"/>
    </source>
</evidence>
<name>A0A1D9P0I5_9FIRM</name>
<accession>A0A1D9P0I5</accession>
<keyword evidence="3 6" id="KW-0547">Nucleotide-binding</keyword>
<dbReference type="GO" id="GO:0003924">
    <property type="term" value="F:GTPase activity"/>
    <property type="evidence" value="ECO:0007669"/>
    <property type="project" value="UniProtKB-UniRule"/>
</dbReference>
<reference evidence="12" key="1">
    <citation type="submission" date="2016-10" db="EMBL/GenBank/DDBJ databases">
        <title>The complete genome sequence of the rumen bacterium Butyrivibrio hungatei MB2003.</title>
        <authorList>
            <person name="Palevich N."/>
            <person name="Kelly W.J."/>
            <person name="Leahy S.C."/>
            <person name="Altermann E."/>
            <person name="Rakonjac J."/>
            <person name="Attwood G.T."/>
        </authorList>
    </citation>
    <scope>NUCLEOTIDE SEQUENCE [LARGE SCALE GENOMIC DNA]</scope>
    <source>
        <strain evidence="12">MB2003</strain>
    </source>
</reference>
<evidence type="ECO:0000313" key="11">
    <source>
        <dbReference type="EMBL" id="AOZ95715.1"/>
    </source>
</evidence>
<keyword evidence="5 6" id="KW-0342">GTP-binding</keyword>
<dbReference type="InterPro" id="IPR006073">
    <property type="entry name" value="GTP-bd"/>
</dbReference>
<dbReference type="PROSITE" id="PS51705">
    <property type="entry name" value="G_HFLX"/>
    <property type="match status" value="1"/>
</dbReference>
<dbReference type="NCBIfam" id="TIGR03156">
    <property type="entry name" value="GTP_HflX"/>
    <property type="match status" value="1"/>
</dbReference>
<evidence type="ECO:0000256" key="1">
    <source>
        <dbReference type="ARBA" id="ARBA00022490"/>
    </source>
</evidence>
<dbReference type="InterPro" id="IPR016496">
    <property type="entry name" value="GTPase_HflX"/>
</dbReference>
<dbReference type="Gene3D" id="3.40.50.11060">
    <property type="entry name" value="GTPase HflX, N-terminal domain"/>
    <property type="match status" value="1"/>
</dbReference>
<feature type="binding site" evidence="8">
    <location>
        <position position="251"/>
    </location>
    <ligand>
        <name>Mg(2+)</name>
        <dbReference type="ChEBI" id="CHEBI:18420"/>
    </ligand>
</feature>
<dbReference type="GO" id="GO:0046872">
    <property type="term" value="F:metal ion binding"/>
    <property type="evidence" value="ECO:0007669"/>
    <property type="project" value="UniProtKB-KW"/>
</dbReference>